<evidence type="ECO:0000313" key="2">
    <source>
        <dbReference type="EMBL" id="KOB75504.1"/>
    </source>
</evidence>
<dbReference type="STRING" id="104452.A0A0L7LJF8"/>
<dbReference type="PROSITE" id="PS00649">
    <property type="entry name" value="G_PROTEIN_RECEP_F2_1"/>
    <property type="match status" value="1"/>
</dbReference>
<evidence type="ECO:0000313" key="3">
    <source>
        <dbReference type="Proteomes" id="UP000037510"/>
    </source>
</evidence>
<gene>
    <name evidence="2" type="ORF">OBRU01_07616</name>
</gene>
<feature type="domain" description="G-protein coupled receptors family 2 profile 1" evidence="1">
    <location>
        <begin position="25"/>
        <end position="88"/>
    </location>
</feature>
<dbReference type="GO" id="GO:0016020">
    <property type="term" value="C:membrane"/>
    <property type="evidence" value="ECO:0007669"/>
    <property type="project" value="InterPro"/>
</dbReference>
<keyword evidence="2" id="KW-0675">Receptor</keyword>
<reference evidence="2 3" key="1">
    <citation type="journal article" date="2015" name="Genome Biol. Evol.">
        <title>The genome of winter moth (Operophtera brumata) provides a genomic perspective on sexual dimorphism and phenology.</title>
        <authorList>
            <person name="Derks M.F."/>
            <person name="Smit S."/>
            <person name="Salis L."/>
            <person name="Schijlen E."/>
            <person name="Bossers A."/>
            <person name="Mateman C."/>
            <person name="Pijl A.S."/>
            <person name="de Ridder D."/>
            <person name="Groenen M.A."/>
            <person name="Visser M.E."/>
            <person name="Megens H.J."/>
        </authorList>
    </citation>
    <scope>NUCLEOTIDE SEQUENCE [LARGE SCALE GENOMIC DNA]</scope>
    <source>
        <strain evidence="2">WM2013NL</strain>
        <tissue evidence="2">Head and thorax</tissue>
    </source>
</reference>
<dbReference type="Pfam" id="PF02793">
    <property type="entry name" value="HRM"/>
    <property type="match status" value="1"/>
</dbReference>
<sequence>MQNSSNNVGPTKNPKFEFLKLLVRECYFTNVTHSEVVPDQKYDENAPWCPRLFDGFACWDQAPARSIVVQHCPEFIIGFDPRLSVYKRYVPM</sequence>
<dbReference type="Gene3D" id="4.10.1240.10">
    <property type="entry name" value="GPCR, family 2, extracellular hormone receptor domain"/>
    <property type="match status" value="1"/>
</dbReference>
<protein>
    <submittedName>
        <fullName evidence="2">Neuropeptide receptor B4</fullName>
    </submittedName>
</protein>
<dbReference type="InterPro" id="IPR036445">
    <property type="entry name" value="GPCR_2_extracell_dom_sf"/>
</dbReference>
<keyword evidence="3" id="KW-1185">Reference proteome</keyword>
<evidence type="ECO:0000259" key="1">
    <source>
        <dbReference type="PROSITE" id="PS50227"/>
    </source>
</evidence>
<dbReference type="AlphaFoldDB" id="A0A0L7LJF8"/>
<dbReference type="InterPro" id="IPR017983">
    <property type="entry name" value="GPCR_2_secretin-like_CS"/>
</dbReference>
<dbReference type="Proteomes" id="UP000037510">
    <property type="component" value="Unassembled WGS sequence"/>
</dbReference>
<dbReference type="PROSITE" id="PS50227">
    <property type="entry name" value="G_PROTEIN_RECEP_F2_3"/>
    <property type="match status" value="1"/>
</dbReference>
<dbReference type="GO" id="GO:0004930">
    <property type="term" value="F:G protein-coupled receptor activity"/>
    <property type="evidence" value="ECO:0007669"/>
    <property type="project" value="InterPro"/>
</dbReference>
<organism evidence="2 3">
    <name type="scientific">Operophtera brumata</name>
    <name type="common">Winter moth</name>
    <name type="synonym">Phalaena brumata</name>
    <dbReference type="NCBI Taxonomy" id="104452"/>
    <lineage>
        <taxon>Eukaryota</taxon>
        <taxon>Metazoa</taxon>
        <taxon>Ecdysozoa</taxon>
        <taxon>Arthropoda</taxon>
        <taxon>Hexapoda</taxon>
        <taxon>Insecta</taxon>
        <taxon>Pterygota</taxon>
        <taxon>Neoptera</taxon>
        <taxon>Endopterygota</taxon>
        <taxon>Lepidoptera</taxon>
        <taxon>Glossata</taxon>
        <taxon>Ditrysia</taxon>
        <taxon>Geometroidea</taxon>
        <taxon>Geometridae</taxon>
        <taxon>Larentiinae</taxon>
        <taxon>Operophtera</taxon>
    </lineage>
</organism>
<dbReference type="SUPFAM" id="SSF111418">
    <property type="entry name" value="Hormone receptor domain"/>
    <property type="match status" value="1"/>
</dbReference>
<comment type="caution">
    <text evidence="2">The sequence shown here is derived from an EMBL/GenBank/DDBJ whole genome shotgun (WGS) entry which is preliminary data.</text>
</comment>
<dbReference type="EMBL" id="JTDY01000900">
    <property type="protein sequence ID" value="KOB75504.1"/>
    <property type="molecule type" value="Genomic_DNA"/>
</dbReference>
<name>A0A0L7LJF8_OPEBR</name>
<accession>A0A0L7LJF8</accession>
<proteinExistence type="predicted"/>
<dbReference type="InterPro" id="IPR001879">
    <property type="entry name" value="GPCR_2_extracellular_dom"/>
</dbReference>